<dbReference type="Pfam" id="PF10253">
    <property type="entry name" value="PRCC"/>
    <property type="match status" value="1"/>
</dbReference>
<proteinExistence type="predicted"/>
<evidence type="ECO:0000313" key="2">
    <source>
        <dbReference type="EMBL" id="KAG5264877.1"/>
    </source>
</evidence>
<dbReference type="GO" id="GO:0005634">
    <property type="term" value="C:nucleus"/>
    <property type="evidence" value="ECO:0007669"/>
    <property type="project" value="TreeGrafter"/>
</dbReference>
<feature type="compositionally biased region" description="Low complexity" evidence="1">
    <location>
        <begin position="282"/>
        <end position="296"/>
    </location>
</feature>
<sequence length="411" mass="44632">MSLVAYGSSDSDSDSDDKPVSRPTVSKIGGGLFSTLPPPKNALQQSVTRGSNFSTTDNGSDTVAPGFIKKPQSNVEAKGLLFDLPKPKKRTEPVKITIPDLKNADSDSDEDKPVKKKKIPQGSGLSALLPQPKNLVVKETNRSLVPHSLTKHAAPASRTQTTTPKSLSSSTNASPSAIKAAAKSAAMQLARQMAADEEASDEELTPENYFSLGESAQPPLLVPKDDTLPSGLPPPPGTENAPLQFGARLPGYVGEGADFDVQQQQQAGYQQFQDASGEPGVEPASEGYYAGGYYPEADTEQAGSSSLFDDEAFRRLQGKRNQGKEEVKFLEIRGDDQLSGTQQWLTKNLSEEKEQRTSFSKKKGGQPTGQQRRKHQITYLIHQAKERELELKNNWADNKLTRRQTQAKYGF</sequence>
<feature type="region of interest" description="Disordered" evidence="1">
    <location>
        <begin position="347"/>
        <end position="375"/>
    </location>
</feature>
<feature type="region of interest" description="Disordered" evidence="1">
    <location>
        <begin position="391"/>
        <end position="411"/>
    </location>
</feature>
<feature type="region of interest" description="Disordered" evidence="1">
    <location>
        <begin position="1"/>
        <end position="304"/>
    </location>
</feature>
<dbReference type="PANTHER" id="PTHR13621:SF2">
    <property type="entry name" value="PROLINE-RICH PROTEIN PRCC"/>
    <property type="match status" value="1"/>
</dbReference>
<dbReference type="AlphaFoldDB" id="A0AAV6FUN9"/>
<feature type="compositionally biased region" description="Low complexity" evidence="1">
    <location>
        <begin position="166"/>
        <end position="186"/>
    </location>
</feature>
<comment type="caution">
    <text evidence="2">The sequence shown here is derived from an EMBL/GenBank/DDBJ whole genome shotgun (WGS) entry which is preliminary data.</text>
</comment>
<dbReference type="EMBL" id="JADWDJ010000020">
    <property type="protein sequence ID" value="KAG5264877.1"/>
    <property type="molecule type" value="Genomic_DNA"/>
</dbReference>
<name>A0AAV6FUN9_9TELE</name>
<feature type="compositionally biased region" description="Acidic residues" evidence="1">
    <location>
        <begin position="195"/>
        <end position="205"/>
    </location>
</feature>
<dbReference type="Proteomes" id="UP000823561">
    <property type="component" value="Chromosome 20"/>
</dbReference>
<evidence type="ECO:0008006" key="4">
    <source>
        <dbReference type="Google" id="ProtNLM"/>
    </source>
</evidence>
<reference evidence="2" key="1">
    <citation type="submission" date="2020-10" db="EMBL/GenBank/DDBJ databases">
        <title>Chromosome-scale genome assembly of the Allis shad, Alosa alosa.</title>
        <authorList>
            <person name="Margot Z."/>
            <person name="Christophe K."/>
            <person name="Cabau C."/>
            <person name="Louis A."/>
            <person name="Berthelot C."/>
            <person name="Parey E."/>
            <person name="Roest Crollius H."/>
            <person name="Montfort J."/>
            <person name="Robinson-Rechavi M."/>
            <person name="Bucao C."/>
            <person name="Bouchez O."/>
            <person name="Gislard M."/>
            <person name="Lluch J."/>
            <person name="Milhes M."/>
            <person name="Lampietro C."/>
            <person name="Lopez Roques C."/>
            <person name="Donnadieu C."/>
            <person name="Braasch I."/>
            <person name="Desvignes T."/>
            <person name="Postlethwait J."/>
            <person name="Bobe J."/>
            <person name="Guiguen Y."/>
        </authorList>
    </citation>
    <scope>NUCLEOTIDE SEQUENCE</scope>
    <source>
        <strain evidence="2">M-15738</strain>
        <tissue evidence="2">Blood</tissue>
    </source>
</reference>
<evidence type="ECO:0000313" key="3">
    <source>
        <dbReference type="Proteomes" id="UP000823561"/>
    </source>
</evidence>
<gene>
    <name evidence="2" type="ORF">AALO_G00259030</name>
</gene>
<dbReference type="PANTHER" id="PTHR13621">
    <property type="entry name" value="PROLINE-RICH PROTEIN PRCC"/>
    <property type="match status" value="1"/>
</dbReference>
<organism evidence="2 3">
    <name type="scientific">Alosa alosa</name>
    <name type="common">allis shad</name>
    <dbReference type="NCBI Taxonomy" id="278164"/>
    <lineage>
        <taxon>Eukaryota</taxon>
        <taxon>Metazoa</taxon>
        <taxon>Chordata</taxon>
        <taxon>Craniata</taxon>
        <taxon>Vertebrata</taxon>
        <taxon>Euteleostomi</taxon>
        <taxon>Actinopterygii</taxon>
        <taxon>Neopterygii</taxon>
        <taxon>Teleostei</taxon>
        <taxon>Clupei</taxon>
        <taxon>Clupeiformes</taxon>
        <taxon>Clupeoidei</taxon>
        <taxon>Clupeidae</taxon>
        <taxon>Alosa</taxon>
    </lineage>
</organism>
<protein>
    <recommendedName>
        <fullName evidence="4">Proline-rich protein PRCC</fullName>
    </recommendedName>
</protein>
<dbReference type="InterPro" id="IPR018800">
    <property type="entry name" value="PRCC"/>
</dbReference>
<feature type="compositionally biased region" description="Low complexity" evidence="1">
    <location>
        <begin position="259"/>
        <end position="275"/>
    </location>
</feature>
<evidence type="ECO:0000256" key="1">
    <source>
        <dbReference type="SAM" id="MobiDB-lite"/>
    </source>
</evidence>
<accession>A0AAV6FUN9</accession>
<keyword evidence="3" id="KW-1185">Reference proteome</keyword>
<feature type="compositionally biased region" description="Polar residues" evidence="1">
    <location>
        <begin position="42"/>
        <end position="61"/>
    </location>
</feature>